<accession>A0A316U6E8</accession>
<feature type="region of interest" description="Disordered" evidence="1">
    <location>
        <begin position="421"/>
        <end position="451"/>
    </location>
</feature>
<proteinExistence type="predicted"/>
<feature type="compositionally biased region" description="Basic and acidic residues" evidence="1">
    <location>
        <begin position="177"/>
        <end position="194"/>
    </location>
</feature>
<organism evidence="2 3">
    <name type="scientific">Pseudomicrostroma glucosiphilum</name>
    <dbReference type="NCBI Taxonomy" id="1684307"/>
    <lineage>
        <taxon>Eukaryota</taxon>
        <taxon>Fungi</taxon>
        <taxon>Dikarya</taxon>
        <taxon>Basidiomycota</taxon>
        <taxon>Ustilaginomycotina</taxon>
        <taxon>Exobasidiomycetes</taxon>
        <taxon>Microstromatales</taxon>
        <taxon>Microstromatales incertae sedis</taxon>
        <taxon>Pseudomicrostroma</taxon>
    </lineage>
</organism>
<feature type="compositionally biased region" description="Polar residues" evidence="1">
    <location>
        <begin position="1053"/>
        <end position="1062"/>
    </location>
</feature>
<reference evidence="2 3" key="1">
    <citation type="journal article" date="2018" name="Mol. Biol. Evol.">
        <title>Broad Genomic Sampling Reveals a Smut Pathogenic Ancestry of the Fungal Clade Ustilaginomycotina.</title>
        <authorList>
            <person name="Kijpornyongpan T."/>
            <person name="Mondo S.J."/>
            <person name="Barry K."/>
            <person name="Sandor L."/>
            <person name="Lee J."/>
            <person name="Lipzen A."/>
            <person name="Pangilinan J."/>
            <person name="LaButti K."/>
            <person name="Hainaut M."/>
            <person name="Henrissat B."/>
            <person name="Grigoriev I.V."/>
            <person name="Spatafora J.W."/>
            <person name="Aime M.C."/>
        </authorList>
    </citation>
    <scope>NUCLEOTIDE SEQUENCE [LARGE SCALE GENOMIC DNA]</scope>
    <source>
        <strain evidence="2 3">MCA 4718</strain>
    </source>
</reference>
<protein>
    <submittedName>
        <fullName evidence="2">Uncharacterized protein</fullName>
    </submittedName>
</protein>
<dbReference type="EMBL" id="KZ819328">
    <property type="protein sequence ID" value="PWN20404.1"/>
    <property type="molecule type" value="Genomic_DNA"/>
</dbReference>
<dbReference type="RefSeq" id="XP_025347564.1">
    <property type="nucleotide sequence ID" value="XM_025491162.1"/>
</dbReference>
<evidence type="ECO:0000256" key="1">
    <source>
        <dbReference type="SAM" id="MobiDB-lite"/>
    </source>
</evidence>
<feature type="compositionally biased region" description="Polar residues" evidence="1">
    <location>
        <begin position="96"/>
        <end position="107"/>
    </location>
</feature>
<feature type="compositionally biased region" description="Polar residues" evidence="1">
    <location>
        <begin position="74"/>
        <end position="86"/>
    </location>
</feature>
<feature type="compositionally biased region" description="Low complexity" evidence="1">
    <location>
        <begin position="124"/>
        <end position="143"/>
    </location>
</feature>
<feature type="compositionally biased region" description="Polar residues" evidence="1">
    <location>
        <begin position="920"/>
        <end position="931"/>
    </location>
</feature>
<feature type="region of interest" description="Disordered" evidence="1">
    <location>
        <begin position="576"/>
        <end position="611"/>
    </location>
</feature>
<sequence>MAIPSLMPAAELQAPYQFPASQGDASTSTIAKPGAPSRAARYDSDQGPLPSPSELLEPFSASWNSPRPAPTPPSGGTRNGSHNKSASEGAVLASQALGSQQDHSATANEKPWTFRRPGAVAPESPRASSDQQSSSASPRGSGSKSDRSLAGKMPIIQPRDESLGCLARQQRKREKGKQKAEERRSRPKEKEVKRGQGASAHVPDAFRSEATFRPTPASTLPRSLRRPMLPAAYMHQTPARMPEHVRHRSHGDGDASVRSPLTSTERTRSPPPPDARSLQLPPSPESLFSRPLLPARSSSQQSWYPDRDFQVDDGTASPASRPSQLVSEDHDGSNTAQSSEEATKQSEIDVMFAAADHCRKRQGSRIQLGDFMSPVLEQRESTDLRPSTDIATSPARKHGLSRSVDLLRNFDDSDQRVHFAASPHKFSPSSNMQRAGSNPSNHAVQNSHSASILDRKYGLSSDANADPATRAFNVGSLSSGFKRKPTWVRPTRTASMSGSTSGDNPAGQLTFGNPWILSPKQVARAEAAAAAAAAQEKTRGGSAAPLMGKDRWYHLWTATKGLANRPKIIAVQGMSRGKTVDADQSDDDDLFGSVSDYRGRRTSEQSSSAAPYDSLIVGQELSTALQRRSTEPAVRPILILPDVESGPTSPIMAPRTPPSRKAVPSPSTGTLAVPSSPLPKTLSGQNHRRYDLEPDSPVVPAMWRSDAEAFDNTPQPSPTVLTTTLFETVDETEMENQADAESGDDFEEVMSVIRDGSPTPERSVGAVQTVNVVNAKPGQVNEDHRAVSRAAAVTDLEEDQLDLHESDSVAEMNKRDESASTTDPKSHTADDATVDLASLLAAHKNKRASSATHEAPETQVKATQEIDESLVHIDDEEPSFLESFIDDGGASSDEGEGDLTATQPKQRESGDGAHSWLRPASQSSNASSNTRVLSIGSLLKLSEQETIQEEDESREVQHESPAWDGDIIFRPSPNPSSLDKSVFPNRQASSSDGHDSRVSQQSLNHPYSFGSTSSPPTETSSTDRFRFPRPPSEKPQTAARISMTRQTSDEENVNPNTNGSISNDDEKADSVDSIVSHNRRDQHTSNPSISSQSSDATNLSHFGFPSLLGSEPSRDASQRLSSSSFSPSKRTSVSTPLAVIGGTGSKRLSNSYLNGPSWASPQRAATNGSDDLRSRTVVSPVSNGTVHPAPPLGSYVRHRPTFSSDSSSSQATGRSDYSSNFLHSEIPHKPEEENAQEVVADEEKKDMDADERSMGLLGRKVGDIVA</sequence>
<gene>
    <name evidence="2" type="ORF">BCV69DRAFT_277643</name>
</gene>
<name>A0A316U6E8_9BASI</name>
<feature type="compositionally biased region" description="Low complexity" evidence="1">
    <location>
        <begin position="1118"/>
        <end position="1134"/>
    </location>
</feature>
<feature type="compositionally biased region" description="Polar residues" evidence="1">
    <location>
        <begin position="1210"/>
        <end position="1222"/>
    </location>
</feature>
<feature type="compositionally biased region" description="Basic and acidic residues" evidence="1">
    <location>
        <begin position="801"/>
        <end position="830"/>
    </location>
</feature>
<dbReference type="GeneID" id="37012896"/>
<feature type="compositionally biased region" description="Polar residues" evidence="1">
    <location>
        <begin position="492"/>
        <end position="503"/>
    </location>
</feature>
<feature type="compositionally biased region" description="Low complexity" evidence="1">
    <location>
        <begin position="1011"/>
        <end position="1020"/>
    </location>
</feature>
<feature type="region of interest" description="Disordered" evidence="1">
    <location>
        <begin position="796"/>
        <end position="931"/>
    </location>
</feature>
<feature type="region of interest" description="Disordered" evidence="1">
    <location>
        <begin position="645"/>
        <end position="691"/>
    </location>
</feature>
<evidence type="ECO:0000313" key="2">
    <source>
        <dbReference type="EMBL" id="PWN20404.1"/>
    </source>
</evidence>
<feature type="region of interest" description="Disordered" evidence="1">
    <location>
        <begin position="14"/>
        <end position="345"/>
    </location>
</feature>
<keyword evidence="3" id="KW-1185">Reference proteome</keyword>
<feature type="compositionally biased region" description="Polar residues" evidence="1">
    <location>
        <begin position="1176"/>
        <end position="1185"/>
    </location>
</feature>
<feature type="region of interest" description="Disordered" evidence="1">
    <location>
        <begin position="943"/>
        <end position="1266"/>
    </location>
</feature>
<dbReference type="AlphaFoldDB" id="A0A316U6E8"/>
<feature type="compositionally biased region" description="Polar residues" evidence="1">
    <location>
        <begin position="19"/>
        <end position="30"/>
    </location>
</feature>
<feature type="compositionally biased region" description="Polar residues" evidence="1">
    <location>
        <begin position="427"/>
        <end position="450"/>
    </location>
</feature>
<feature type="compositionally biased region" description="Polar residues" evidence="1">
    <location>
        <begin position="1146"/>
        <end position="1169"/>
    </location>
</feature>
<feature type="compositionally biased region" description="Polar residues" evidence="1">
    <location>
        <begin position="975"/>
        <end position="991"/>
    </location>
</feature>
<feature type="compositionally biased region" description="Polar residues" evidence="1">
    <location>
        <begin position="1084"/>
        <end position="1100"/>
    </location>
</feature>
<evidence type="ECO:0000313" key="3">
    <source>
        <dbReference type="Proteomes" id="UP000245942"/>
    </source>
</evidence>
<feature type="region of interest" description="Disordered" evidence="1">
    <location>
        <begin position="378"/>
        <end position="397"/>
    </location>
</feature>
<feature type="compositionally biased region" description="Polar residues" evidence="1">
    <location>
        <begin position="317"/>
        <end position="326"/>
    </location>
</feature>
<feature type="compositionally biased region" description="Basic and acidic residues" evidence="1">
    <location>
        <begin position="1241"/>
        <end position="1253"/>
    </location>
</feature>
<dbReference type="Proteomes" id="UP000245942">
    <property type="component" value="Unassembled WGS sequence"/>
</dbReference>
<feature type="region of interest" description="Disordered" evidence="1">
    <location>
        <begin position="489"/>
        <end position="508"/>
    </location>
</feature>